<keyword evidence="1" id="KW-0175">Coiled coil</keyword>
<dbReference type="InterPro" id="IPR038734">
    <property type="entry name" value="YhaN_AAA"/>
</dbReference>
<feature type="coiled-coil region" evidence="1">
    <location>
        <begin position="481"/>
        <end position="508"/>
    </location>
</feature>
<dbReference type="AlphaFoldDB" id="A0A1I0D1B8"/>
<protein>
    <submittedName>
        <fullName evidence="3">DNA repair exonuclease SbcCD ATPase subunit</fullName>
    </submittedName>
</protein>
<keyword evidence="3" id="KW-0269">Exonuclease</keyword>
<keyword evidence="4" id="KW-1185">Reference proteome</keyword>
<feature type="coiled-coil region" evidence="1">
    <location>
        <begin position="308"/>
        <end position="356"/>
    </location>
</feature>
<name>A0A1I0D1B8_9BACT</name>
<organism evidence="3 4">
    <name type="scientific">Stigmatella erecta</name>
    <dbReference type="NCBI Taxonomy" id="83460"/>
    <lineage>
        <taxon>Bacteria</taxon>
        <taxon>Pseudomonadati</taxon>
        <taxon>Myxococcota</taxon>
        <taxon>Myxococcia</taxon>
        <taxon>Myxococcales</taxon>
        <taxon>Cystobacterineae</taxon>
        <taxon>Archangiaceae</taxon>
        <taxon>Stigmatella</taxon>
    </lineage>
</organism>
<feature type="domain" description="YhaN AAA" evidence="2">
    <location>
        <begin position="1"/>
        <end position="50"/>
    </location>
</feature>
<evidence type="ECO:0000259" key="2">
    <source>
        <dbReference type="Pfam" id="PF13514"/>
    </source>
</evidence>
<evidence type="ECO:0000313" key="3">
    <source>
        <dbReference type="EMBL" id="SET25532.1"/>
    </source>
</evidence>
<keyword evidence="3" id="KW-0540">Nuclease</keyword>
<gene>
    <name evidence="3" type="ORF">SAMN05443639_102328</name>
</gene>
<dbReference type="Proteomes" id="UP000199181">
    <property type="component" value="Unassembled WGS sequence"/>
</dbReference>
<proteinExistence type="predicted"/>
<keyword evidence="3" id="KW-0378">Hydrolase</keyword>
<dbReference type="RefSeq" id="WP_093516525.1">
    <property type="nucleotide sequence ID" value="NZ_FOIJ01000002.1"/>
</dbReference>
<reference evidence="4" key="1">
    <citation type="submission" date="2016-10" db="EMBL/GenBank/DDBJ databases">
        <authorList>
            <person name="Varghese N."/>
            <person name="Submissions S."/>
        </authorList>
    </citation>
    <scope>NUCLEOTIDE SEQUENCE [LARGE SCALE GENOMIC DNA]</scope>
    <source>
        <strain evidence="4">DSM 16858</strain>
    </source>
</reference>
<feature type="coiled-coil region" evidence="1">
    <location>
        <begin position="208"/>
        <end position="273"/>
    </location>
</feature>
<dbReference type="SUPFAM" id="SSF52540">
    <property type="entry name" value="P-loop containing nucleoside triphosphate hydrolases"/>
    <property type="match status" value="1"/>
</dbReference>
<dbReference type="Gene3D" id="3.40.50.300">
    <property type="entry name" value="P-loop containing nucleotide triphosphate hydrolases"/>
    <property type="match status" value="2"/>
</dbReference>
<dbReference type="GO" id="GO:0004527">
    <property type="term" value="F:exonuclease activity"/>
    <property type="evidence" value="ECO:0007669"/>
    <property type="project" value="UniProtKB-KW"/>
</dbReference>
<accession>A0A1I0D1B8</accession>
<evidence type="ECO:0000313" key="4">
    <source>
        <dbReference type="Proteomes" id="UP000199181"/>
    </source>
</evidence>
<dbReference type="PANTHER" id="PTHR32114">
    <property type="entry name" value="ABC TRANSPORTER ABCH.3"/>
    <property type="match status" value="1"/>
</dbReference>
<dbReference type="EMBL" id="FOIJ01000002">
    <property type="protein sequence ID" value="SET25532.1"/>
    <property type="molecule type" value="Genomic_DNA"/>
</dbReference>
<dbReference type="InterPro" id="IPR027417">
    <property type="entry name" value="P-loop_NTPase"/>
</dbReference>
<sequence>MILRRLRVQHFRCFRNPVELSGLSTGIHVIHAPNETGKSSLVLAVARALFDRYSTKDREIQQLRPWQTTLSPRITLEFETAGKRYRLEKSFLDDASCMLEEWTGTRFERLADSQQADELVRGFLTSSVPGSGATKVGHWGLARLLWLNQSAERQEVPQLDTPLKARLLETVGVAALSDEEQALLKAIEVAYGQFYTPKKGKLVAGGDLLQVEEHVRALDDEVKRLNQRKVETARLADGITDNHYALASLLEEQKDYELKLADLHERIEQEAQLERQAVLREKDVESQRLQQRNLDQKQRDILVRQQKVTQYEALAAQKESAIQAAQEVCGRAEEGLRDATDRFKAQQGELEKAELRLDRGRLLEGTRELLEEQRRLEGLVKQGTRLANAGETSRRKTAALKVLSDSDVKRTEDVQRKMEQARARLEVQGIEVVFKAESTQNIEWEAEGHTIRHKVSKDDQKVFTGVSAAGLRIKGVGLLSVRTGAEEVGKLQAELEKYRKELARRLREQGVGDLAGLRKAWEAQQLLLQEQQKHEDALSTFLETADVESVEALQQKLREVQGDTGGRVAQLGIPEEGLAAYPFADVISLAEEVKVCKREVKAREKAREEAETAYRKAERQLQALIQERKGALGTAHTLRLEVQSQLGAMGLTLEQLGAEVEKAGTELARLENMLQGLRAQLPRPEERAATRRQQLQEAHARVADSVKRTREEIIRAETLIGQAAAEGLYSQLCDVEEKLALMKERAHQLQTRARATERLRNLALAWQEQVSRTFVGPIEKEIHSRLEHIRGGGRPEHLVLNSEFSEAQMQTSAGLRPLDSFSWGTQEQTLFALRLALGSLLSTRGPRPEPQLVVLDDALVNTDAARHRRALELIESAGDALQVLILTAFPERYRTLRGLKEFDLKALSCESA</sequence>
<feature type="coiled-coil region" evidence="1">
    <location>
        <begin position="600"/>
        <end position="712"/>
    </location>
</feature>
<dbReference type="Pfam" id="PF13514">
    <property type="entry name" value="AAA_27"/>
    <property type="match status" value="1"/>
</dbReference>
<dbReference type="PANTHER" id="PTHR32114:SF2">
    <property type="entry name" value="ABC TRANSPORTER ABCH.3"/>
    <property type="match status" value="1"/>
</dbReference>
<evidence type="ECO:0000256" key="1">
    <source>
        <dbReference type="SAM" id="Coils"/>
    </source>
</evidence>